<accession>A0A2Z4UB05</accession>
<sequence>MSASGIERSGKEIEKLVFTYLIVTLVCAGFGAVYEFFSHGVYSYYILYAFMIPFLGGTVYFYCILYFRSKIPGCIARRFQHFGILTLTVGCMVCGILEIYGTTNRLVIFYFIVGGMFLVIGNFMYLLQKN</sequence>
<feature type="transmembrane region" description="Helical" evidence="1">
    <location>
        <begin position="79"/>
        <end position="101"/>
    </location>
</feature>
<dbReference type="AlphaFoldDB" id="A0A2Z4UB05"/>
<organism evidence="2 3">
    <name type="scientific">Blautia argi</name>
    <dbReference type="NCBI Taxonomy" id="1912897"/>
    <lineage>
        <taxon>Bacteria</taxon>
        <taxon>Bacillati</taxon>
        <taxon>Bacillota</taxon>
        <taxon>Clostridia</taxon>
        <taxon>Lachnospirales</taxon>
        <taxon>Lachnospiraceae</taxon>
        <taxon>Blautia</taxon>
    </lineage>
</organism>
<dbReference type="Proteomes" id="UP000250003">
    <property type="component" value="Chromosome"/>
</dbReference>
<evidence type="ECO:0000313" key="3">
    <source>
        <dbReference type="Proteomes" id="UP000250003"/>
    </source>
</evidence>
<evidence type="ECO:0000313" key="2">
    <source>
        <dbReference type="EMBL" id="AWY98233.1"/>
    </source>
</evidence>
<feature type="transmembrane region" description="Helical" evidence="1">
    <location>
        <begin position="107"/>
        <end position="127"/>
    </location>
</feature>
<feature type="transmembrane region" description="Helical" evidence="1">
    <location>
        <begin position="16"/>
        <end position="37"/>
    </location>
</feature>
<gene>
    <name evidence="2" type="ORF">DQQ01_08820</name>
</gene>
<feature type="transmembrane region" description="Helical" evidence="1">
    <location>
        <begin position="43"/>
        <end position="67"/>
    </location>
</feature>
<proteinExistence type="predicted"/>
<keyword evidence="3" id="KW-1185">Reference proteome</keyword>
<keyword evidence="1" id="KW-0472">Membrane</keyword>
<keyword evidence="1" id="KW-0812">Transmembrane</keyword>
<keyword evidence="1" id="KW-1133">Transmembrane helix</keyword>
<evidence type="ECO:0000256" key="1">
    <source>
        <dbReference type="SAM" id="Phobius"/>
    </source>
</evidence>
<dbReference type="EMBL" id="CP030280">
    <property type="protein sequence ID" value="AWY98233.1"/>
    <property type="molecule type" value="Genomic_DNA"/>
</dbReference>
<name>A0A2Z4UB05_9FIRM</name>
<reference evidence="3" key="1">
    <citation type="submission" date="2018-06" db="EMBL/GenBank/DDBJ databases">
        <title>Description of Blautia argi sp. nov., a new anaerobic isolated from dog feces.</title>
        <authorList>
            <person name="Chang Y.-H."/>
            <person name="Paek J."/>
            <person name="Shin Y."/>
        </authorList>
    </citation>
    <scope>NUCLEOTIDE SEQUENCE [LARGE SCALE GENOMIC DNA]</scope>
    <source>
        <strain evidence="3">KCTC 15426</strain>
    </source>
</reference>
<dbReference type="OrthoDB" id="2146485at2"/>
<protein>
    <submittedName>
        <fullName evidence="2">Uncharacterized protein</fullName>
    </submittedName>
</protein>
<dbReference type="KEGG" id="blau:DQQ01_08820"/>